<sequence length="546" mass="60776">MAWFKDKIDMVYSLGKRETWELHPEPSTFAPNSGWSNKDMDPTPPEQRTWKMGNFITYWISDAFNVATWDLASALLTAGMSWSQALACIIVGNVIIACAITATGTIGARHHIPFPVLNRSSFGFYLSYFSIIGRCILACFWQGIQTATGGECVYQMLRACFPEFANFPNHLPASANITSANLLSYFIYWIFQLPWLLVPTYKIRWLFTIKSILVTICGTSMMIWAFVRTGGAGTIFAQPATISGSKLAWAWLAGLQSVLGMYATLSVNIPDFTRMARSPRDQYVQLIVIPISFTFIAFQGIVVTSAGYILYGDYYWDPLRLMNNWDNRPATFFAAFAFAVATLGTNIGANSISAANDFTALMPRWFNIRRGQVLCAIIGGWVIIPWEILANATGFLNFMGGYTIFLAPICAIMIVDYWFIRGQKLDIPALYDRHGKYHYWAGINWRALAALVVSIPPNLPGLINAINSAIGVGGGVYPYDISWLLGFFLAAVTYYVVSKIFPPTATFVDETITGEDQTLSIPSVERDENASEEEKAVEAQITVQEV</sequence>
<dbReference type="GO" id="GO:0005886">
    <property type="term" value="C:plasma membrane"/>
    <property type="evidence" value="ECO:0007669"/>
    <property type="project" value="TreeGrafter"/>
</dbReference>
<keyword evidence="3 6" id="KW-0812">Transmembrane</keyword>
<dbReference type="FunFam" id="1.10.4160.10:FF:000001">
    <property type="entry name" value="Uracil permease, putative"/>
    <property type="match status" value="1"/>
</dbReference>
<evidence type="ECO:0000313" key="8">
    <source>
        <dbReference type="Proteomes" id="UP000076842"/>
    </source>
</evidence>
<dbReference type="NCBIfam" id="TIGR00800">
    <property type="entry name" value="ncs1"/>
    <property type="match status" value="1"/>
</dbReference>
<dbReference type="GO" id="GO:0015205">
    <property type="term" value="F:nucleobase transmembrane transporter activity"/>
    <property type="evidence" value="ECO:0007669"/>
    <property type="project" value="TreeGrafter"/>
</dbReference>
<evidence type="ECO:0000256" key="4">
    <source>
        <dbReference type="ARBA" id="ARBA00022989"/>
    </source>
</evidence>
<feature type="transmembrane region" description="Helical" evidence="6">
    <location>
        <begin position="399"/>
        <end position="419"/>
    </location>
</feature>
<evidence type="ECO:0000256" key="2">
    <source>
        <dbReference type="ARBA" id="ARBA00008974"/>
    </source>
</evidence>
<dbReference type="InterPro" id="IPR012681">
    <property type="entry name" value="NCS1"/>
</dbReference>
<evidence type="ECO:0000256" key="6">
    <source>
        <dbReference type="SAM" id="Phobius"/>
    </source>
</evidence>
<evidence type="ECO:0000256" key="5">
    <source>
        <dbReference type="ARBA" id="ARBA00023136"/>
    </source>
</evidence>
<evidence type="ECO:0000256" key="1">
    <source>
        <dbReference type="ARBA" id="ARBA00004141"/>
    </source>
</evidence>
<feature type="transmembrane region" description="Helical" evidence="6">
    <location>
        <begin position="476"/>
        <end position="497"/>
    </location>
</feature>
<feature type="transmembrane region" description="Helical" evidence="6">
    <location>
        <begin position="82"/>
        <end position="102"/>
    </location>
</feature>
<dbReference type="FunCoup" id="A0A165J7M2">
    <property type="interactions" value="57"/>
</dbReference>
<dbReference type="InterPro" id="IPR001248">
    <property type="entry name" value="Pur-cyt_permease"/>
</dbReference>
<evidence type="ECO:0000313" key="7">
    <source>
        <dbReference type="EMBL" id="KZT61481.1"/>
    </source>
</evidence>
<dbReference type="AlphaFoldDB" id="A0A165J7M2"/>
<dbReference type="InParanoid" id="A0A165J7M2"/>
<keyword evidence="8" id="KW-1185">Reference proteome</keyword>
<feature type="transmembrane region" description="Helical" evidence="6">
    <location>
        <begin position="286"/>
        <end position="311"/>
    </location>
</feature>
<dbReference type="InterPro" id="IPR045225">
    <property type="entry name" value="Uracil/uridine/allantoin_perm"/>
</dbReference>
<feature type="transmembrane region" description="Helical" evidence="6">
    <location>
        <begin position="247"/>
        <end position="265"/>
    </location>
</feature>
<feature type="transmembrane region" description="Helical" evidence="6">
    <location>
        <begin position="205"/>
        <end position="227"/>
    </location>
</feature>
<dbReference type="OrthoDB" id="2018619at2759"/>
<feature type="transmembrane region" description="Helical" evidence="6">
    <location>
        <begin position="122"/>
        <end position="144"/>
    </location>
</feature>
<dbReference type="EMBL" id="KV423923">
    <property type="protein sequence ID" value="KZT61481.1"/>
    <property type="molecule type" value="Genomic_DNA"/>
</dbReference>
<keyword evidence="4 6" id="KW-1133">Transmembrane helix</keyword>
<dbReference type="PANTHER" id="PTHR30618:SF0">
    <property type="entry name" value="PURINE-URACIL PERMEASE NCS1"/>
    <property type="match status" value="1"/>
</dbReference>
<proteinExistence type="inferred from homology"/>
<dbReference type="CDD" id="cd11482">
    <property type="entry name" value="SLC-NCS1sbd_NRT1-like"/>
    <property type="match status" value="1"/>
</dbReference>
<reference evidence="7 8" key="1">
    <citation type="journal article" date="2016" name="Mol. Biol. Evol.">
        <title>Comparative Genomics of Early-Diverging Mushroom-Forming Fungi Provides Insights into the Origins of Lignocellulose Decay Capabilities.</title>
        <authorList>
            <person name="Nagy L.G."/>
            <person name="Riley R."/>
            <person name="Tritt A."/>
            <person name="Adam C."/>
            <person name="Daum C."/>
            <person name="Floudas D."/>
            <person name="Sun H."/>
            <person name="Yadav J.S."/>
            <person name="Pangilinan J."/>
            <person name="Larsson K.H."/>
            <person name="Matsuura K."/>
            <person name="Barry K."/>
            <person name="Labutti K."/>
            <person name="Kuo R."/>
            <person name="Ohm R.A."/>
            <person name="Bhattacharya S.S."/>
            <person name="Shirouzu T."/>
            <person name="Yoshinaga Y."/>
            <person name="Martin F.M."/>
            <person name="Grigoriev I.V."/>
            <person name="Hibbett D.S."/>
        </authorList>
    </citation>
    <scope>NUCLEOTIDE SEQUENCE [LARGE SCALE GENOMIC DNA]</scope>
    <source>
        <strain evidence="7 8">HHB12733</strain>
    </source>
</reference>
<evidence type="ECO:0000256" key="3">
    <source>
        <dbReference type="ARBA" id="ARBA00022692"/>
    </source>
</evidence>
<dbReference type="Pfam" id="PF02133">
    <property type="entry name" value="Transp_cyt_pur"/>
    <property type="match status" value="1"/>
</dbReference>
<protein>
    <submittedName>
        <fullName evidence="7">Putative uracil permease</fullName>
    </submittedName>
</protein>
<name>A0A165J7M2_9BASI</name>
<dbReference type="PANTHER" id="PTHR30618">
    <property type="entry name" value="NCS1 FAMILY PURINE/PYRIMIDINE TRANSPORTER"/>
    <property type="match status" value="1"/>
</dbReference>
<feature type="transmembrane region" description="Helical" evidence="6">
    <location>
        <begin position="177"/>
        <end position="198"/>
    </location>
</feature>
<feature type="transmembrane region" description="Helical" evidence="6">
    <location>
        <begin position="331"/>
        <end position="352"/>
    </location>
</feature>
<accession>A0A165J7M2</accession>
<feature type="transmembrane region" description="Helical" evidence="6">
    <location>
        <begin position="439"/>
        <end position="456"/>
    </location>
</feature>
<comment type="subcellular location">
    <subcellularLocation>
        <location evidence="1">Membrane</location>
        <topology evidence="1">Multi-pass membrane protein</topology>
    </subcellularLocation>
</comment>
<gene>
    <name evidence="7" type="ORF">CALCODRAFT_464244</name>
</gene>
<dbReference type="Proteomes" id="UP000076842">
    <property type="component" value="Unassembled WGS sequence"/>
</dbReference>
<dbReference type="Gene3D" id="1.10.4160.10">
    <property type="entry name" value="Hydantoin permease"/>
    <property type="match status" value="1"/>
</dbReference>
<organism evidence="7 8">
    <name type="scientific">Calocera cornea HHB12733</name>
    <dbReference type="NCBI Taxonomy" id="1353952"/>
    <lineage>
        <taxon>Eukaryota</taxon>
        <taxon>Fungi</taxon>
        <taxon>Dikarya</taxon>
        <taxon>Basidiomycota</taxon>
        <taxon>Agaricomycotina</taxon>
        <taxon>Dacrymycetes</taxon>
        <taxon>Dacrymycetales</taxon>
        <taxon>Dacrymycetaceae</taxon>
        <taxon>Calocera</taxon>
    </lineage>
</organism>
<keyword evidence="5 6" id="KW-0472">Membrane</keyword>
<feature type="transmembrane region" description="Helical" evidence="6">
    <location>
        <begin position="373"/>
        <end position="393"/>
    </location>
</feature>
<feature type="transmembrane region" description="Helical" evidence="6">
    <location>
        <begin position="55"/>
        <end position="76"/>
    </location>
</feature>
<comment type="similarity">
    <text evidence="2">Belongs to the purine-cytosine permease (2.A.39) family.</text>
</comment>